<evidence type="ECO:0000256" key="1">
    <source>
        <dbReference type="ARBA" id="ARBA00001946"/>
    </source>
</evidence>
<dbReference type="InterPro" id="IPR011206">
    <property type="entry name" value="Citrate_lyase_beta/mcl1/mcl2"/>
</dbReference>
<evidence type="ECO:0000313" key="7">
    <source>
        <dbReference type="Proteomes" id="UP001156921"/>
    </source>
</evidence>
<dbReference type="RefSeq" id="WP_284222029.1">
    <property type="nucleotide sequence ID" value="NZ_BSOY01000019.1"/>
</dbReference>
<evidence type="ECO:0000256" key="4">
    <source>
        <dbReference type="ARBA" id="ARBA00022842"/>
    </source>
</evidence>
<organism evidence="6 7">
    <name type="scientific">Brevundimonas denitrificans</name>
    <dbReference type="NCBI Taxonomy" id="1443434"/>
    <lineage>
        <taxon>Bacteria</taxon>
        <taxon>Pseudomonadati</taxon>
        <taxon>Pseudomonadota</taxon>
        <taxon>Alphaproteobacteria</taxon>
        <taxon>Caulobacterales</taxon>
        <taxon>Caulobacteraceae</taxon>
        <taxon>Brevundimonas</taxon>
    </lineage>
</organism>
<dbReference type="Gene3D" id="3.20.20.60">
    <property type="entry name" value="Phosphoenolpyruvate-binding domains"/>
    <property type="match status" value="1"/>
</dbReference>
<dbReference type="PANTHER" id="PTHR32308">
    <property type="entry name" value="LYASE BETA SUBUNIT, PUTATIVE (AFU_ORTHOLOGUE AFUA_4G13030)-RELATED"/>
    <property type="match status" value="1"/>
</dbReference>
<keyword evidence="3" id="KW-0479">Metal-binding</keyword>
<dbReference type="PIRSF" id="PIRSF015582">
    <property type="entry name" value="Cit_lyase_B"/>
    <property type="match status" value="1"/>
</dbReference>
<evidence type="ECO:0000256" key="2">
    <source>
        <dbReference type="ARBA" id="ARBA00005568"/>
    </source>
</evidence>
<comment type="cofactor">
    <cofactor evidence="1">
        <name>Mg(2+)</name>
        <dbReference type="ChEBI" id="CHEBI:18420"/>
    </cofactor>
</comment>
<keyword evidence="4" id="KW-0460">Magnesium</keyword>
<name>A0ABQ6BLU8_9CAUL</name>
<dbReference type="InterPro" id="IPR005000">
    <property type="entry name" value="Aldolase/citrate-lyase_domain"/>
</dbReference>
<comment type="caution">
    <text evidence="6">The sequence shown here is derived from an EMBL/GenBank/DDBJ whole genome shotgun (WGS) entry which is preliminary data.</text>
</comment>
<dbReference type="SUPFAM" id="SSF51621">
    <property type="entry name" value="Phosphoenolpyruvate/pyruvate domain"/>
    <property type="match status" value="1"/>
</dbReference>
<dbReference type="PANTHER" id="PTHR32308:SF0">
    <property type="entry name" value="HPCH_HPAI ALDOLASE_CITRATE LYASE DOMAIN-CONTAINING PROTEIN"/>
    <property type="match status" value="1"/>
</dbReference>
<dbReference type="Pfam" id="PF03328">
    <property type="entry name" value="HpcH_HpaI"/>
    <property type="match status" value="1"/>
</dbReference>
<gene>
    <name evidence="6" type="ORF">GCM10007859_11880</name>
</gene>
<protein>
    <submittedName>
        <fullName evidence="6">CoA ester lyase</fullName>
    </submittedName>
</protein>
<evidence type="ECO:0000259" key="5">
    <source>
        <dbReference type="Pfam" id="PF03328"/>
    </source>
</evidence>
<reference evidence="7" key="1">
    <citation type="journal article" date="2019" name="Int. J. Syst. Evol. Microbiol.">
        <title>The Global Catalogue of Microorganisms (GCM) 10K type strain sequencing project: providing services to taxonomists for standard genome sequencing and annotation.</title>
        <authorList>
            <consortium name="The Broad Institute Genomics Platform"/>
            <consortium name="The Broad Institute Genome Sequencing Center for Infectious Disease"/>
            <person name="Wu L."/>
            <person name="Ma J."/>
        </authorList>
    </citation>
    <scope>NUCLEOTIDE SEQUENCE [LARGE SCALE GENOMIC DNA]</scope>
    <source>
        <strain evidence="7">NBRC 110107</strain>
    </source>
</reference>
<dbReference type="InterPro" id="IPR015813">
    <property type="entry name" value="Pyrv/PenolPyrv_kinase-like_dom"/>
</dbReference>
<feature type="domain" description="HpcH/HpaI aldolase/citrate lyase" evidence="5">
    <location>
        <begin position="6"/>
        <end position="223"/>
    </location>
</feature>
<evidence type="ECO:0000256" key="3">
    <source>
        <dbReference type="ARBA" id="ARBA00022723"/>
    </source>
</evidence>
<keyword evidence="7" id="KW-1185">Reference proteome</keyword>
<dbReference type="GO" id="GO:0016829">
    <property type="term" value="F:lyase activity"/>
    <property type="evidence" value="ECO:0007669"/>
    <property type="project" value="UniProtKB-KW"/>
</dbReference>
<evidence type="ECO:0000313" key="6">
    <source>
        <dbReference type="EMBL" id="GLS01177.1"/>
    </source>
</evidence>
<proteinExistence type="inferred from homology"/>
<keyword evidence="6" id="KW-0456">Lyase</keyword>
<sequence length="305" mass="32136">MTPVWRSLQYVPAHVEKYVSSPHIAAADAVILDLEDSVPADRKTLARAGLATAIPTVASAGADVLVRINDGDMAADDIVAAVQRGVAALVIPKVRDAARLKDLDRLVSDAEAGAGMAAGSVRFVVLIETADGFLDMLAIARATRRTVAINLGNEDFALDLGMEASDETLLMPRQQLVIVAAAAGIMPLGLMGSATRFDDSDAYRALALKSRRFGYVGSSCIHPSQIAILNEAFSPTAEQIVEARRLVQAAEAAGADGRGAFPIDGRMIDGPIVARAQALIDRHQTIEARETMRAGAENSPINSIT</sequence>
<dbReference type="InterPro" id="IPR040442">
    <property type="entry name" value="Pyrv_kinase-like_dom_sf"/>
</dbReference>
<dbReference type="Proteomes" id="UP001156921">
    <property type="component" value="Unassembled WGS sequence"/>
</dbReference>
<comment type="similarity">
    <text evidence="2">Belongs to the HpcH/HpaI aldolase family.</text>
</comment>
<accession>A0ABQ6BLU8</accession>
<dbReference type="EMBL" id="BSOY01000019">
    <property type="protein sequence ID" value="GLS01177.1"/>
    <property type="molecule type" value="Genomic_DNA"/>
</dbReference>